<evidence type="ECO:0000313" key="8">
    <source>
        <dbReference type="Proteomes" id="UP000198992"/>
    </source>
</evidence>
<evidence type="ECO:0000313" key="7">
    <source>
        <dbReference type="EMBL" id="SEC36867.1"/>
    </source>
</evidence>
<protein>
    <submittedName>
        <fullName evidence="7">Transcriptional regulator, LysR family</fullName>
    </submittedName>
</protein>
<dbReference type="GO" id="GO:0006351">
    <property type="term" value="P:DNA-templated transcription"/>
    <property type="evidence" value="ECO:0007669"/>
    <property type="project" value="TreeGrafter"/>
</dbReference>
<dbReference type="InterPro" id="IPR000847">
    <property type="entry name" value="LysR_HTH_N"/>
</dbReference>
<dbReference type="RefSeq" id="WP_092115081.1">
    <property type="nucleotide sequence ID" value="NZ_FNTH01000001.1"/>
</dbReference>
<dbReference type="AlphaFoldDB" id="A0A1H4RYJ2"/>
<dbReference type="PRINTS" id="PR00039">
    <property type="entry name" value="HTHLYSR"/>
</dbReference>
<dbReference type="InterPro" id="IPR036388">
    <property type="entry name" value="WH-like_DNA-bd_sf"/>
</dbReference>
<keyword evidence="3" id="KW-0805">Transcription regulation</keyword>
<evidence type="ECO:0000259" key="6">
    <source>
        <dbReference type="PROSITE" id="PS50931"/>
    </source>
</evidence>
<organism evidence="7 8">
    <name type="scientific">Bradyrhizobium erythrophlei</name>
    <dbReference type="NCBI Taxonomy" id="1437360"/>
    <lineage>
        <taxon>Bacteria</taxon>
        <taxon>Pseudomonadati</taxon>
        <taxon>Pseudomonadota</taxon>
        <taxon>Alphaproteobacteria</taxon>
        <taxon>Hyphomicrobiales</taxon>
        <taxon>Nitrobacteraceae</taxon>
        <taxon>Bradyrhizobium</taxon>
    </lineage>
</organism>
<comment type="function">
    <text evidence="1">NodD regulates the expression of the nodABCFE genes which encode other nodulation proteins. NodD is also a negative regulator of its own expression. Binds flavonoids as inducers.</text>
</comment>
<sequence length="309" mass="33806">MRKLPPLNAVRAFEAAARHESFTAAANELCVTVTAISHQVRQLEAILGQKLFERSGRAVVLTAEGHAVFPMLRDGFDRMASAFAAIRPPADGDAITVSTTRAFAERWLMPRLARFNTAFPHLVVHIDATEEVRTPGADGVDLAIRYGRVDRAGETSVLFSDRYIAVAASAICPPGARLAIDDVRSRSLLAYRWKNATLDSPAWSAWLAGADHDPGWDFRISWYSEEPLALHAAERGLGPLLCSDALVDEQLRDGTLRRLDGPALAGFAYRLVEAPSAARRKSVTAFIDWLRAEAATFRATPEQVMTRAA</sequence>
<dbReference type="Proteomes" id="UP000198992">
    <property type="component" value="Unassembled WGS sequence"/>
</dbReference>
<dbReference type="GO" id="GO:0003700">
    <property type="term" value="F:DNA-binding transcription factor activity"/>
    <property type="evidence" value="ECO:0007669"/>
    <property type="project" value="InterPro"/>
</dbReference>
<dbReference type="SUPFAM" id="SSF46785">
    <property type="entry name" value="Winged helix' DNA-binding domain"/>
    <property type="match status" value="1"/>
</dbReference>
<dbReference type="InterPro" id="IPR036390">
    <property type="entry name" value="WH_DNA-bd_sf"/>
</dbReference>
<dbReference type="Pfam" id="PF03466">
    <property type="entry name" value="LysR_substrate"/>
    <property type="match status" value="1"/>
</dbReference>
<dbReference type="Gene3D" id="1.10.10.10">
    <property type="entry name" value="Winged helix-like DNA-binding domain superfamily/Winged helix DNA-binding domain"/>
    <property type="match status" value="1"/>
</dbReference>
<evidence type="ECO:0000256" key="5">
    <source>
        <dbReference type="ARBA" id="ARBA00023163"/>
    </source>
</evidence>
<evidence type="ECO:0000256" key="4">
    <source>
        <dbReference type="ARBA" id="ARBA00023125"/>
    </source>
</evidence>
<dbReference type="InterPro" id="IPR005119">
    <property type="entry name" value="LysR_subst-bd"/>
</dbReference>
<dbReference type="OrthoDB" id="9793571at2"/>
<keyword evidence="4" id="KW-0238">DNA-binding</keyword>
<proteinExistence type="inferred from homology"/>
<keyword evidence="5" id="KW-0804">Transcription</keyword>
<dbReference type="GO" id="GO:0043565">
    <property type="term" value="F:sequence-specific DNA binding"/>
    <property type="evidence" value="ECO:0007669"/>
    <property type="project" value="TreeGrafter"/>
</dbReference>
<evidence type="ECO:0000256" key="3">
    <source>
        <dbReference type="ARBA" id="ARBA00023015"/>
    </source>
</evidence>
<evidence type="ECO:0000256" key="1">
    <source>
        <dbReference type="ARBA" id="ARBA00003502"/>
    </source>
</evidence>
<feature type="domain" description="HTH lysR-type" evidence="6">
    <location>
        <begin position="5"/>
        <end position="62"/>
    </location>
</feature>
<comment type="similarity">
    <text evidence="2">Belongs to the LysR transcriptional regulatory family.</text>
</comment>
<gene>
    <name evidence="7" type="ORF">SAMN05444164_1668</name>
</gene>
<dbReference type="InterPro" id="IPR058163">
    <property type="entry name" value="LysR-type_TF_proteobact-type"/>
</dbReference>
<dbReference type="Gene3D" id="3.40.190.10">
    <property type="entry name" value="Periplasmic binding protein-like II"/>
    <property type="match status" value="2"/>
</dbReference>
<dbReference type="PROSITE" id="PS50931">
    <property type="entry name" value="HTH_LYSR"/>
    <property type="match status" value="1"/>
</dbReference>
<dbReference type="EMBL" id="FNTH01000001">
    <property type="protein sequence ID" value="SEC36867.1"/>
    <property type="molecule type" value="Genomic_DNA"/>
</dbReference>
<dbReference type="PANTHER" id="PTHR30537">
    <property type="entry name" value="HTH-TYPE TRANSCRIPTIONAL REGULATOR"/>
    <property type="match status" value="1"/>
</dbReference>
<dbReference type="Pfam" id="PF00126">
    <property type="entry name" value="HTH_1"/>
    <property type="match status" value="1"/>
</dbReference>
<dbReference type="PANTHER" id="PTHR30537:SF26">
    <property type="entry name" value="GLYCINE CLEAVAGE SYSTEM TRANSCRIPTIONAL ACTIVATOR"/>
    <property type="match status" value="1"/>
</dbReference>
<name>A0A1H4RYJ2_9BRAD</name>
<dbReference type="FunFam" id="1.10.10.10:FF:000038">
    <property type="entry name" value="Glycine cleavage system transcriptional activator"/>
    <property type="match status" value="1"/>
</dbReference>
<reference evidence="7 8" key="1">
    <citation type="submission" date="2016-10" db="EMBL/GenBank/DDBJ databases">
        <authorList>
            <person name="de Groot N.N."/>
        </authorList>
    </citation>
    <scope>NUCLEOTIDE SEQUENCE [LARGE SCALE GENOMIC DNA]</scope>
    <source>
        <strain evidence="7 8">MT12</strain>
    </source>
</reference>
<dbReference type="SUPFAM" id="SSF53850">
    <property type="entry name" value="Periplasmic binding protein-like II"/>
    <property type="match status" value="1"/>
</dbReference>
<evidence type="ECO:0000256" key="2">
    <source>
        <dbReference type="ARBA" id="ARBA00009437"/>
    </source>
</evidence>
<accession>A0A1H4RYJ2</accession>